<sequence>MKILYILHDTSIYSGSTKSFMNLILYLKNVNTDFMVICPNKQGIYQELVKRKIPVKALMYKLNAYPSLNSLKNIVLYIPRLVRLLLANWKSCQDLYKIATAYRPDIIHTNVSVINIGYKTAKRMNIPHVWHIREYIDTGLNLHVFPDKKTFKKELNSNINHLICITKGIQDFYNLTTHSTVIYDGVLSRNTEQYKKEKKKYFLFAGRIEENKGIKDVITAYGKFSQQQSDTNIQLWIAGDTKNTAYYNETIGLVEKMNIASQVVFLGMRKDIYSLMKDAMALIVPSYWEGFGFITAEAMFNGCLVIGRNTSGTKEQFDNGLDRHKKEIALRFNTQKELENHMKDIATNGIESYFPIIDLAKETVLALYTIEDYTKTVYDYYREIVKNTEH</sequence>
<dbReference type="SUPFAM" id="SSF53756">
    <property type="entry name" value="UDP-Glycosyltransferase/glycogen phosphorylase"/>
    <property type="match status" value="1"/>
</dbReference>
<dbReference type="InterPro" id="IPR050194">
    <property type="entry name" value="Glycosyltransferase_grp1"/>
</dbReference>
<reference evidence="2 3" key="1">
    <citation type="submission" date="2018-08" db="EMBL/GenBank/DDBJ databases">
        <title>A genome reference for cultivated species of the human gut microbiota.</title>
        <authorList>
            <person name="Zou Y."/>
            <person name="Xue W."/>
            <person name="Luo G."/>
        </authorList>
    </citation>
    <scope>NUCLEOTIDE SEQUENCE [LARGE SCALE GENOMIC DNA]</scope>
    <source>
        <strain evidence="2 3">AM40-30BH</strain>
    </source>
</reference>
<proteinExistence type="predicted"/>
<dbReference type="Gene3D" id="3.40.50.2000">
    <property type="entry name" value="Glycogen Phosphorylase B"/>
    <property type="match status" value="2"/>
</dbReference>
<dbReference type="Proteomes" id="UP000284379">
    <property type="component" value="Unassembled WGS sequence"/>
</dbReference>
<feature type="domain" description="Glycosyl transferase family 1" evidence="1">
    <location>
        <begin position="195"/>
        <end position="348"/>
    </location>
</feature>
<dbReference type="GO" id="GO:0016757">
    <property type="term" value="F:glycosyltransferase activity"/>
    <property type="evidence" value="ECO:0007669"/>
    <property type="project" value="InterPro"/>
</dbReference>
<comment type="caution">
    <text evidence="2">The sequence shown here is derived from an EMBL/GenBank/DDBJ whole genome shotgun (WGS) entry which is preliminary data.</text>
</comment>
<gene>
    <name evidence="2" type="ORF">DW888_00275</name>
</gene>
<evidence type="ECO:0000259" key="1">
    <source>
        <dbReference type="Pfam" id="PF00534"/>
    </source>
</evidence>
<organism evidence="2 3">
    <name type="scientific">Bacteroides nordii</name>
    <dbReference type="NCBI Taxonomy" id="291645"/>
    <lineage>
        <taxon>Bacteria</taxon>
        <taxon>Pseudomonadati</taxon>
        <taxon>Bacteroidota</taxon>
        <taxon>Bacteroidia</taxon>
        <taxon>Bacteroidales</taxon>
        <taxon>Bacteroidaceae</taxon>
        <taxon>Bacteroides</taxon>
    </lineage>
</organism>
<dbReference type="EMBL" id="QSGO01000001">
    <property type="protein sequence ID" value="RHB38295.1"/>
    <property type="molecule type" value="Genomic_DNA"/>
</dbReference>
<dbReference type="PANTHER" id="PTHR45947:SF3">
    <property type="entry name" value="SULFOQUINOVOSYL TRANSFERASE SQD2"/>
    <property type="match status" value="1"/>
</dbReference>
<evidence type="ECO:0000313" key="2">
    <source>
        <dbReference type="EMBL" id="RHB38295.1"/>
    </source>
</evidence>
<dbReference type="Pfam" id="PF00534">
    <property type="entry name" value="Glycos_transf_1"/>
    <property type="match status" value="1"/>
</dbReference>
<protein>
    <submittedName>
        <fullName evidence="2">Glycosyltransferase</fullName>
    </submittedName>
</protein>
<keyword evidence="2" id="KW-0808">Transferase</keyword>
<dbReference type="AlphaFoldDB" id="A0A413VXI9"/>
<evidence type="ECO:0000313" key="3">
    <source>
        <dbReference type="Proteomes" id="UP000284379"/>
    </source>
</evidence>
<dbReference type="PANTHER" id="PTHR45947">
    <property type="entry name" value="SULFOQUINOVOSYL TRANSFERASE SQD2"/>
    <property type="match status" value="1"/>
</dbReference>
<accession>A0A413VXI9</accession>
<name>A0A413VXI9_9BACE</name>
<dbReference type="InterPro" id="IPR001296">
    <property type="entry name" value="Glyco_trans_1"/>
</dbReference>